<comment type="caution">
    <text evidence="5">The sequence shown here is derived from an EMBL/GenBank/DDBJ whole genome shotgun (WGS) entry which is preliminary data.</text>
</comment>
<keyword evidence="6" id="KW-1185">Reference proteome</keyword>
<keyword evidence="1" id="KW-0805">Transcription regulation</keyword>
<sequence length="313" mass="35185">MEKNKDRQSINVARLYYESQYSQNQIAELLSISRPTVSKLLNYAREHGYVTIQINDPANISDDLSIALKEKYNLNNVIIAYSPLNNNDEIKKHIGRAAAEYLNDIVKDDDIIGISWGTTMYSIATQLVEKKLNGVQVVQLKGGLSHTHITTYASEINKLFTNAFHANGRSLPLPLIFDTPELKKITEKDSHINQIIQMGKQANIAIFSTGTVKDDALLFRLGYFNKEEIESIKKNAVGDVCSRFFNNKGEICDEKINSRIVGIELDELKKKEQTILVAGGERKIEALHFALTSKIANTLVTDQFTAKLLLLKL</sequence>
<evidence type="ECO:0000256" key="2">
    <source>
        <dbReference type="ARBA" id="ARBA00023125"/>
    </source>
</evidence>
<dbReference type="Pfam" id="PF04198">
    <property type="entry name" value="Sugar-bind"/>
    <property type="match status" value="1"/>
</dbReference>
<proteinExistence type="predicted"/>
<dbReference type="PANTHER" id="PTHR34294">
    <property type="entry name" value="TRANSCRIPTIONAL REGULATOR-RELATED"/>
    <property type="match status" value="1"/>
</dbReference>
<dbReference type="InterPro" id="IPR007324">
    <property type="entry name" value="Sugar-bd_dom_put"/>
</dbReference>
<dbReference type="RefSeq" id="WP_216151369.1">
    <property type="nucleotide sequence ID" value="NZ_JAHLDV010000070.1"/>
</dbReference>
<evidence type="ECO:0000313" key="6">
    <source>
        <dbReference type="Proteomes" id="UP000776252"/>
    </source>
</evidence>
<dbReference type="PANTHER" id="PTHR34294:SF1">
    <property type="entry name" value="TRANSCRIPTIONAL REGULATOR LSRR"/>
    <property type="match status" value="1"/>
</dbReference>
<name>A0ABS6BY52_9CLOT</name>
<evidence type="ECO:0000313" key="5">
    <source>
        <dbReference type="EMBL" id="MBU3161523.1"/>
    </source>
</evidence>
<evidence type="ECO:0000259" key="4">
    <source>
        <dbReference type="Pfam" id="PF04198"/>
    </source>
</evidence>
<gene>
    <name evidence="5" type="ORF">KPL37_17590</name>
</gene>
<evidence type="ECO:0000256" key="3">
    <source>
        <dbReference type="ARBA" id="ARBA00023163"/>
    </source>
</evidence>
<dbReference type="InterPro" id="IPR051054">
    <property type="entry name" value="SorC_transcr_regulators"/>
</dbReference>
<keyword evidence="3" id="KW-0804">Transcription</keyword>
<reference evidence="5 6" key="1">
    <citation type="submission" date="2021-06" db="EMBL/GenBank/DDBJ databases">
        <title>Clostridia strains as spoilage organisms.</title>
        <authorList>
            <person name="Wambui J."/>
            <person name="Stephan R."/>
            <person name="Stevens M.J.A."/>
        </authorList>
    </citation>
    <scope>NUCLEOTIDE SEQUENCE [LARGE SCALE GENOMIC DNA]</scope>
    <source>
        <strain evidence="5 6">DSM 14204</strain>
    </source>
</reference>
<dbReference type="Proteomes" id="UP000776252">
    <property type="component" value="Unassembled WGS sequence"/>
</dbReference>
<protein>
    <submittedName>
        <fullName evidence="5">Sugar-binding transcriptional regulator</fullName>
    </submittedName>
</protein>
<dbReference type="EMBL" id="JAHLDV010000070">
    <property type="protein sequence ID" value="MBU3161523.1"/>
    <property type="molecule type" value="Genomic_DNA"/>
</dbReference>
<feature type="domain" description="Sugar-binding" evidence="4">
    <location>
        <begin position="61"/>
        <end position="310"/>
    </location>
</feature>
<accession>A0ABS6BY52</accession>
<organism evidence="5 6">
    <name type="scientific">Clostridium frigoris</name>
    <dbReference type="NCBI Taxonomy" id="205327"/>
    <lineage>
        <taxon>Bacteria</taxon>
        <taxon>Bacillati</taxon>
        <taxon>Bacillota</taxon>
        <taxon>Clostridia</taxon>
        <taxon>Eubacteriales</taxon>
        <taxon>Clostridiaceae</taxon>
        <taxon>Clostridium</taxon>
    </lineage>
</organism>
<evidence type="ECO:0000256" key="1">
    <source>
        <dbReference type="ARBA" id="ARBA00023015"/>
    </source>
</evidence>
<keyword evidence="2" id="KW-0238">DNA-binding</keyword>